<dbReference type="FunFam" id="3.80.10.10:FF:000111">
    <property type="entry name" value="LRR receptor-like serine/threonine-protein kinase ERECTA"/>
    <property type="match status" value="1"/>
</dbReference>
<keyword evidence="9" id="KW-0325">Glycoprotein</keyword>
<sequence length="189" mass="20184">MITCSPDGTLAALGAPNEALSGKLSRAIANLTNLQTMLLQNNNISGEIPLEISSLSNQQTVDLFNNGFSGGVPSSLGHLKSLQYLRLNNNSLSGPIPASLANMSQLIFLDLSYNNLSGPMPRLPATTVNIMGNPLICGSEDAKWCSGQAIPVPVSSSVSSSPGKRCNILWLLWLGLIKVKSQLQLQWFY</sequence>
<dbReference type="GO" id="GO:0004675">
    <property type="term" value="F:transmembrane receptor protein serine/threonine kinase activity"/>
    <property type="evidence" value="ECO:0007669"/>
    <property type="project" value="UniProtKB-EC"/>
</dbReference>
<evidence type="ECO:0000256" key="4">
    <source>
        <dbReference type="ARBA" id="ARBA00022692"/>
    </source>
</evidence>
<evidence type="ECO:0000256" key="1">
    <source>
        <dbReference type="ARBA" id="ARBA00004167"/>
    </source>
</evidence>
<keyword evidence="6" id="KW-0677">Repeat</keyword>
<dbReference type="GO" id="GO:0016020">
    <property type="term" value="C:membrane"/>
    <property type="evidence" value="ECO:0007669"/>
    <property type="project" value="UniProtKB-SubCell"/>
</dbReference>
<dbReference type="EMBL" id="GISG01247886">
    <property type="protein sequence ID" value="MBA4670540.1"/>
    <property type="molecule type" value="Transcribed_RNA"/>
</dbReference>
<evidence type="ECO:0000313" key="10">
    <source>
        <dbReference type="EMBL" id="MBA4670540.1"/>
    </source>
</evidence>
<evidence type="ECO:0000256" key="3">
    <source>
        <dbReference type="ARBA" id="ARBA00022614"/>
    </source>
</evidence>
<dbReference type="PANTHER" id="PTHR47988">
    <property type="entry name" value="SOMATIC EMBRYOGENESIS RECEPTOR KINASE 1"/>
    <property type="match status" value="1"/>
</dbReference>
<dbReference type="InterPro" id="IPR032675">
    <property type="entry name" value="LRR_dom_sf"/>
</dbReference>
<evidence type="ECO:0000256" key="7">
    <source>
        <dbReference type="ARBA" id="ARBA00022989"/>
    </source>
</evidence>
<keyword evidence="10" id="KW-0808">Transferase</keyword>
<accession>A0A7C9EKS0</accession>
<keyword evidence="4" id="KW-0812">Transmembrane</keyword>
<keyword evidence="5" id="KW-0732">Signal</keyword>
<dbReference type="AlphaFoldDB" id="A0A7C9EKS0"/>
<dbReference type="EC" id="2.7.11.30" evidence="10"/>
<evidence type="ECO:0000256" key="8">
    <source>
        <dbReference type="ARBA" id="ARBA00023136"/>
    </source>
</evidence>
<proteinExistence type="inferred from homology"/>
<comment type="similarity">
    <text evidence="2">Belongs to the RLP family.</text>
</comment>
<comment type="subcellular location">
    <subcellularLocation>
        <location evidence="1">Membrane</location>
        <topology evidence="1">Single-pass membrane protein</topology>
    </subcellularLocation>
</comment>
<dbReference type="Gene3D" id="3.80.10.10">
    <property type="entry name" value="Ribonuclease Inhibitor"/>
    <property type="match status" value="1"/>
</dbReference>
<keyword evidence="10" id="KW-0418">Kinase</keyword>
<keyword evidence="10" id="KW-0675">Receptor</keyword>
<evidence type="ECO:0000256" key="9">
    <source>
        <dbReference type="ARBA" id="ARBA00023180"/>
    </source>
</evidence>
<dbReference type="Pfam" id="PF13855">
    <property type="entry name" value="LRR_8"/>
    <property type="match status" value="1"/>
</dbReference>
<evidence type="ECO:0000256" key="6">
    <source>
        <dbReference type="ARBA" id="ARBA00022737"/>
    </source>
</evidence>
<dbReference type="SUPFAM" id="SSF52058">
    <property type="entry name" value="L domain-like"/>
    <property type="match status" value="1"/>
</dbReference>
<keyword evidence="8" id="KW-0472">Membrane</keyword>
<evidence type="ECO:0000256" key="5">
    <source>
        <dbReference type="ARBA" id="ARBA00022729"/>
    </source>
</evidence>
<reference evidence="10" key="2">
    <citation type="submission" date="2020-07" db="EMBL/GenBank/DDBJ databases">
        <authorList>
            <person name="Vera ALvarez R."/>
            <person name="Arias-Moreno D.M."/>
            <person name="Jimenez-Jacinto V."/>
            <person name="Jimenez-Bremont J.F."/>
            <person name="Swaminathan K."/>
            <person name="Moose S.P."/>
            <person name="Guerrero-Gonzalez M.L."/>
            <person name="Marino-Ramirez L."/>
            <person name="Landsman D."/>
            <person name="Rodriguez-Kessler M."/>
            <person name="Delgado-Sanchez P."/>
        </authorList>
    </citation>
    <scope>NUCLEOTIDE SEQUENCE</scope>
    <source>
        <tissue evidence="10">Cladode</tissue>
    </source>
</reference>
<protein>
    <submittedName>
        <fullName evidence="10">Receptor protein serine/threonine kinase</fullName>
        <ecNumber evidence="10">2.7.11.30</ecNumber>
    </submittedName>
</protein>
<evidence type="ECO:0000256" key="2">
    <source>
        <dbReference type="ARBA" id="ARBA00009592"/>
    </source>
</evidence>
<dbReference type="Pfam" id="PF00560">
    <property type="entry name" value="LRR_1"/>
    <property type="match status" value="1"/>
</dbReference>
<keyword evidence="7" id="KW-1133">Transmembrane helix</keyword>
<name>A0A7C9EKS0_OPUST</name>
<keyword evidence="3" id="KW-0433">Leucine-rich repeat</keyword>
<reference evidence="10" key="1">
    <citation type="journal article" date="2013" name="J. Plant Res.">
        <title>Effect of fungi and light on seed germination of three Opuntia species from semiarid lands of central Mexico.</title>
        <authorList>
            <person name="Delgado-Sanchez P."/>
            <person name="Jimenez-Bremont J.F."/>
            <person name="Guerrero-Gonzalez Mde L."/>
            <person name="Flores J."/>
        </authorList>
    </citation>
    <scope>NUCLEOTIDE SEQUENCE</scope>
    <source>
        <tissue evidence="10">Cladode</tissue>
    </source>
</reference>
<dbReference type="InterPro" id="IPR001611">
    <property type="entry name" value="Leu-rich_rpt"/>
</dbReference>
<organism evidence="10">
    <name type="scientific">Opuntia streptacantha</name>
    <name type="common">Prickly pear cactus</name>
    <name type="synonym">Opuntia cardona</name>
    <dbReference type="NCBI Taxonomy" id="393608"/>
    <lineage>
        <taxon>Eukaryota</taxon>
        <taxon>Viridiplantae</taxon>
        <taxon>Streptophyta</taxon>
        <taxon>Embryophyta</taxon>
        <taxon>Tracheophyta</taxon>
        <taxon>Spermatophyta</taxon>
        <taxon>Magnoliopsida</taxon>
        <taxon>eudicotyledons</taxon>
        <taxon>Gunneridae</taxon>
        <taxon>Pentapetalae</taxon>
        <taxon>Caryophyllales</taxon>
        <taxon>Cactineae</taxon>
        <taxon>Cactaceae</taxon>
        <taxon>Opuntioideae</taxon>
        <taxon>Opuntia</taxon>
    </lineage>
</organism>